<accession>A0A7I8E1Q3</accession>
<dbReference type="InterPro" id="IPR006944">
    <property type="entry name" value="Phage/GTA_portal"/>
</dbReference>
<reference evidence="2" key="1">
    <citation type="submission" date="2020-09" db="EMBL/GenBank/DDBJ databases">
        <title>Complete genome sequencing of Faecalibacillus intestinalis strain 14EGH31.</title>
        <authorList>
            <person name="Sakamoto M."/>
            <person name="Murakami T."/>
            <person name="Mori H."/>
        </authorList>
    </citation>
    <scope>NUCLEOTIDE SEQUENCE [LARGE SCALE GENOMIC DNA]</scope>
    <source>
        <strain evidence="2">14EGH31</strain>
    </source>
</reference>
<dbReference type="RefSeq" id="WP_200765245.1">
    <property type="nucleotide sequence ID" value="NZ_AP024085.1"/>
</dbReference>
<dbReference type="AlphaFoldDB" id="A0A7I8E1Q3"/>
<name>A0A7I8E1Q3_9FIRM</name>
<sequence length="382" mass="43461">MFQFVKKLFNKDGQLVDYYIDMMAEKNRLSQLALEIGFNKIADLISKCPIDVYSTDSDAIKTEYCLNVRPNPNEFATDFWKQVVMKMCTSSDGCLVVQMSDGNIYRAESFVQSDDVLYPRTFSNVVIRSGNRTYKLDRIFTSNDAVLFKYKNEKLLAYLNEINQENAIAWSAAIKGVKSKLSKFKIQMPGNIQVYSEKTRQPITENEYTEKIRKDLSSDDIRVIFSRNGLDISAIDSKSTMTASDVKALKDEVFTNVAIALGIPKSVFYGEVTEKSDANNEFITYAADPIIQELNDGMNGCWLSQLEWERGDRILINTDAIKHIDVIEQASNLDKLYSNGWSHNDILKLRGKPPIDEDWANARRFTKNYATGMDENTKGGDE</sequence>
<organism evidence="1 2">
    <name type="scientific">Faecalibacillus intestinalis</name>
    <dbReference type="NCBI Taxonomy" id="1982626"/>
    <lineage>
        <taxon>Bacteria</taxon>
        <taxon>Bacillati</taxon>
        <taxon>Bacillota</taxon>
        <taxon>Erysipelotrichia</taxon>
        <taxon>Erysipelotrichales</taxon>
        <taxon>Coprobacillaceae</taxon>
        <taxon>Faecalibacillus</taxon>
    </lineage>
</organism>
<dbReference type="Proteomes" id="UP000593842">
    <property type="component" value="Chromosome"/>
</dbReference>
<gene>
    <name evidence="1" type="ORF">Fi14EGH31_11560</name>
</gene>
<dbReference type="GeneID" id="70579590"/>
<dbReference type="KEGG" id="fit:Fi14EGH31_11560"/>
<protein>
    <recommendedName>
        <fullName evidence="3">Phage portal protein</fullName>
    </recommendedName>
</protein>
<proteinExistence type="predicted"/>
<dbReference type="Pfam" id="PF04860">
    <property type="entry name" value="Phage_portal"/>
    <property type="match status" value="1"/>
</dbReference>
<evidence type="ECO:0008006" key="3">
    <source>
        <dbReference type="Google" id="ProtNLM"/>
    </source>
</evidence>
<evidence type="ECO:0000313" key="2">
    <source>
        <dbReference type="Proteomes" id="UP000593842"/>
    </source>
</evidence>
<evidence type="ECO:0000313" key="1">
    <source>
        <dbReference type="EMBL" id="BCL57444.1"/>
    </source>
</evidence>
<dbReference type="EMBL" id="AP024085">
    <property type="protein sequence ID" value="BCL57444.1"/>
    <property type="molecule type" value="Genomic_DNA"/>
</dbReference>